<dbReference type="RefSeq" id="WP_330160662.1">
    <property type="nucleotide sequence ID" value="NZ_BAAAJA010000017.1"/>
</dbReference>
<dbReference type="CDD" id="cd09727">
    <property type="entry name" value="Cas6_I-E"/>
    <property type="match status" value="1"/>
</dbReference>
<comment type="caution">
    <text evidence="1">The sequence shown here is derived from an EMBL/GenBank/DDBJ whole genome shotgun (WGS) entry which is preliminary data.</text>
</comment>
<dbReference type="SUPFAM" id="SSF117987">
    <property type="entry name" value="CRISPR-associated protein"/>
    <property type="match status" value="2"/>
</dbReference>
<dbReference type="NCBIfam" id="TIGR01907">
    <property type="entry name" value="casE_Cse3"/>
    <property type="match status" value="1"/>
</dbReference>
<name>A0ABU7KWT3_9ACTN</name>
<dbReference type="SMART" id="SM01101">
    <property type="entry name" value="CRISPR_assoc"/>
    <property type="match status" value="1"/>
</dbReference>
<evidence type="ECO:0000313" key="2">
    <source>
        <dbReference type="Proteomes" id="UP001348641"/>
    </source>
</evidence>
<dbReference type="EMBL" id="JAUUCC010000081">
    <property type="protein sequence ID" value="MEE2053734.1"/>
    <property type="molecule type" value="Genomic_DNA"/>
</dbReference>
<reference evidence="1 2" key="1">
    <citation type="submission" date="2023-07" db="EMBL/GenBank/DDBJ databases">
        <authorList>
            <person name="Girao M."/>
            <person name="Carvalho M.F."/>
        </authorList>
    </citation>
    <scope>NUCLEOTIDE SEQUENCE [LARGE SCALE GENOMIC DNA]</scope>
    <source>
        <strain evidence="1 2">66/93</strain>
    </source>
</reference>
<evidence type="ECO:0000313" key="1">
    <source>
        <dbReference type="EMBL" id="MEE2053734.1"/>
    </source>
</evidence>
<proteinExistence type="predicted"/>
<dbReference type="Gene3D" id="3.30.70.1200">
    <property type="entry name" value="Crispr-associated protein, domain 1"/>
    <property type="match status" value="1"/>
</dbReference>
<protein>
    <submittedName>
        <fullName evidence="1">Type I-E CRISPR-associated protein Cas6/Cse3/CasE</fullName>
    </submittedName>
</protein>
<accession>A0ABU7KWT3</accession>
<dbReference type="Gene3D" id="3.30.70.1210">
    <property type="entry name" value="Crispr-associated protein, domain 2"/>
    <property type="match status" value="1"/>
</dbReference>
<organism evidence="1 2">
    <name type="scientific">Nocardiopsis tropica</name>
    <dbReference type="NCBI Taxonomy" id="109330"/>
    <lineage>
        <taxon>Bacteria</taxon>
        <taxon>Bacillati</taxon>
        <taxon>Actinomycetota</taxon>
        <taxon>Actinomycetes</taxon>
        <taxon>Streptosporangiales</taxon>
        <taxon>Nocardiopsidaceae</taxon>
        <taxon>Nocardiopsis</taxon>
    </lineage>
</organism>
<sequence>MYLTRFRFNTNRPGSRKLLSSPQAVHAAVLGGFPDLLPGDPGNQGAAGAPRVLWRVDRNARAEVLLYVVSPAAPDLTHLVEQAGWPKAEGDGWQTHDYGGFLGRLEAGQTWAFRLTANPVHSIRRKDGEPTKVTAHVTPRHQEGWLLQRQEANGFEIVRRPVDQQLIPGEDEHELVVHGRDATGFDKADPRPEKKGRSRMRVPLVTATFDGRLTVTDPDALRRVLCAGLGRAKAYGCGLMTLAQVGR</sequence>
<dbReference type="InterPro" id="IPR010179">
    <property type="entry name" value="CRISPR-assoc_prot_Cse3"/>
</dbReference>
<dbReference type="Proteomes" id="UP001348641">
    <property type="component" value="Unassembled WGS sequence"/>
</dbReference>
<gene>
    <name evidence="1" type="primary">cas6e</name>
    <name evidence="1" type="ORF">Q8A49_24855</name>
</gene>
<dbReference type="Pfam" id="PF08798">
    <property type="entry name" value="CRISPR_assoc"/>
    <property type="match status" value="1"/>
</dbReference>